<keyword evidence="9" id="KW-0812">Transmembrane</keyword>
<feature type="domain" description="CAAX prenyl protease 1 N-terminal" evidence="11">
    <location>
        <begin position="3"/>
        <end position="174"/>
    </location>
</feature>
<evidence type="ECO:0000259" key="10">
    <source>
        <dbReference type="Pfam" id="PF01435"/>
    </source>
</evidence>
<keyword evidence="9" id="KW-1133">Transmembrane helix</keyword>
<proteinExistence type="inferred from homology"/>
<keyword evidence="4 7" id="KW-0862">Zinc</keyword>
<keyword evidence="3 8" id="KW-0378">Hydrolase</keyword>
<evidence type="ECO:0000313" key="12">
    <source>
        <dbReference type="EMBL" id="GCE25981.1"/>
    </source>
</evidence>
<dbReference type="Pfam" id="PF01435">
    <property type="entry name" value="Peptidase_M48"/>
    <property type="match status" value="1"/>
</dbReference>
<dbReference type="Gene3D" id="3.30.2010.10">
    <property type="entry name" value="Metalloproteases ('zincins'), catalytic domain"/>
    <property type="match status" value="1"/>
</dbReference>
<comment type="caution">
    <text evidence="12">The sequence shown here is derived from an EMBL/GenBank/DDBJ whole genome shotgun (WGS) entry which is preliminary data.</text>
</comment>
<reference evidence="13" key="1">
    <citation type="submission" date="2018-12" db="EMBL/GenBank/DDBJ databases">
        <title>Tengunoibacter tsumagoiensis gen. nov., sp. nov., Dictyobacter kobayashii sp. nov., D. alpinus sp. nov., and D. joshuensis sp. nov. and description of Dictyobacteraceae fam. nov. within the order Ktedonobacterales isolated from Tengu-no-mugimeshi.</title>
        <authorList>
            <person name="Wang C.M."/>
            <person name="Zheng Y."/>
            <person name="Sakai Y."/>
            <person name="Toyoda A."/>
            <person name="Minakuchi Y."/>
            <person name="Abe K."/>
            <person name="Yokota A."/>
            <person name="Yabe S."/>
        </authorList>
    </citation>
    <scope>NUCLEOTIDE SEQUENCE [LARGE SCALE GENOMIC DNA]</scope>
    <source>
        <strain evidence="13">Uno16</strain>
    </source>
</reference>
<feature type="transmembrane region" description="Helical" evidence="9">
    <location>
        <begin position="265"/>
        <end position="283"/>
    </location>
</feature>
<dbReference type="GO" id="GO:0004222">
    <property type="term" value="F:metalloendopeptidase activity"/>
    <property type="evidence" value="ECO:0007669"/>
    <property type="project" value="InterPro"/>
</dbReference>
<evidence type="ECO:0000256" key="4">
    <source>
        <dbReference type="ARBA" id="ARBA00022833"/>
    </source>
</evidence>
<dbReference type="InterPro" id="IPR001915">
    <property type="entry name" value="Peptidase_M48"/>
</dbReference>
<feature type="transmembrane region" description="Helical" evidence="9">
    <location>
        <begin position="21"/>
        <end position="41"/>
    </location>
</feature>
<keyword evidence="13" id="KW-1185">Reference proteome</keyword>
<name>A0A402B3R0_9CHLR</name>
<evidence type="ECO:0000259" key="11">
    <source>
        <dbReference type="Pfam" id="PF16491"/>
    </source>
</evidence>
<keyword evidence="2 7" id="KW-0479">Metal-binding</keyword>
<feature type="binding site" evidence="7">
    <location>
        <position position="247"/>
    </location>
    <ligand>
        <name>Zn(2+)</name>
        <dbReference type="ChEBI" id="CHEBI:29105"/>
        <note>catalytic</note>
    </ligand>
</feature>
<evidence type="ECO:0000256" key="5">
    <source>
        <dbReference type="ARBA" id="ARBA00023049"/>
    </source>
</evidence>
<keyword evidence="9" id="KW-0472">Membrane</keyword>
<sequence length="398" mass="45400">MEIDVDRQQKARAYARTRRRLSYVSMSIGVLSILIVLGAGLDKWFRDVVESAGSWFPLLTWQPHPAWFPWQIAVYCLLITLLYEVLTFPLSYYSGFVLPRRYGISVMSIGAWFRELLVGLSLSLVLEVVFVSLIYALLAFQPQLWWLWTALIILFFSVVMANLAPVLIYPLFYKFTPLPEGELTQRLLKLAEQANTRVRGVFSMKMSNKTTGTNAALMGLGNTRRIVLGDTMIDRYAIDEIEVVLAHELGHHVHRDIWKLIASQALLMLVGLFVSNLLLHWVIDQQHYYRSLTDPATLPFFFTLLAIFSFIIMPLSNGYSRLIEYQADEYALQSTHKIEAFKSAMRRLADQNLSEIEPAPIVEFIFHSHPSIKKRLEHADEFAARSGYAGSAALSAES</sequence>
<evidence type="ECO:0000256" key="7">
    <source>
        <dbReference type="PIRSR" id="PIRSR627057-2"/>
    </source>
</evidence>
<dbReference type="PANTHER" id="PTHR10120">
    <property type="entry name" value="CAAX PRENYL PROTEASE 1"/>
    <property type="match status" value="1"/>
</dbReference>
<comment type="similarity">
    <text evidence="8">Belongs to the peptidase M48 family.</text>
</comment>
<keyword evidence="5 8" id="KW-0482">Metalloprotease</keyword>
<feature type="transmembrane region" description="Helical" evidence="9">
    <location>
        <begin position="295"/>
        <end position="315"/>
    </location>
</feature>
<dbReference type="OrthoDB" id="9781930at2"/>
<dbReference type="InterPro" id="IPR027057">
    <property type="entry name" value="CAXX_Prtase_1"/>
</dbReference>
<evidence type="ECO:0000256" key="2">
    <source>
        <dbReference type="ARBA" id="ARBA00022723"/>
    </source>
</evidence>
<evidence type="ECO:0000256" key="3">
    <source>
        <dbReference type="ARBA" id="ARBA00022801"/>
    </source>
</evidence>
<evidence type="ECO:0000313" key="13">
    <source>
        <dbReference type="Proteomes" id="UP000287171"/>
    </source>
</evidence>
<dbReference type="GO" id="GO:0071586">
    <property type="term" value="P:CAAX-box protein processing"/>
    <property type="evidence" value="ECO:0007669"/>
    <property type="project" value="InterPro"/>
</dbReference>
<evidence type="ECO:0000256" key="6">
    <source>
        <dbReference type="PIRSR" id="PIRSR627057-1"/>
    </source>
</evidence>
<feature type="transmembrane region" description="Helical" evidence="9">
    <location>
        <begin position="72"/>
        <end position="95"/>
    </location>
</feature>
<dbReference type="AlphaFoldDB" id="A0A402B3R0"/>
<feature type="transmembrane region" description="Helical" evidence="9">
    <location>
        <begin position="144"/>
        <end position="169"/>
    </location>
</feature>
<comment type="cofactor">
    <cofactor evidence="7 8">
        <name>Zn(2+)</name>
        <dbReference type="ChEBI" id="CHEBI:29105"/>
    </cofactor>
    <text evidence="7 8">Binds 1 zinc ion per subunit.</text>
</comment>
<dbReference type="CDD" id="cd07343">
    <property type="entry name" value="M48A_Zmpste24p_like"/>
    <property type="match status" value="1"/>
</dbReference>
<dbReference type="InterPro" id="IPR032456">
    <property type="entry name" value="Peptidase_M48_N"/>
</dbReference>
<dbReference type="GO" id="GO:0046872">
    <property type="term" value="F:metal ion binding"/>
    <property type="evidence" value="ECO:0007669"/>
    <property type="project" value="UniProtKB-KW"/>
</dbReference>
<accession>A0A402B3R0</accession>
<dbReference type="RefSeq" id="WP_126626500.1">
    <property type="nucleotide sequence ID" value="NZ_BIFT01000001.1"/>
</dbReference>
<feature type="domain" description="Peptidase M48" evidence="10">
    <location>
        <begin position="178"/>
        <end position="381"/>
    </location>
</feature>
<keyword evidence="1 8" id="KW-0645">Protease</keyword>
<feature type="binding site" evidence="7">
    <location>
        <position position="324"/>
    </location>
    <ligand>
        <name>Zn(2+)</name>
        <dbReference type="ChEBI" id="CHEBI:29105"/>
        <note>catalytic</note>
    </ligand>
</feature>
<evidence type="ECO:0000256" key="1">
    <source>
        <dbReference type="ARBA" id="ARBA00022670"/>
    </source>
</evidence>
<feature type="binding site" evidence="7">
    <location>
        <position position="251"/>
    </location>
    <ligand>
        <name>Zn(2+)</name>
        <dbReference type="ChEBI" id="CHEBI:29105"/>
        <note>catalytic</note>
    </ligand>
</feature>
<evidence type="ECO:0000256" key="9">
    <source>
        <dbReference type="SAM" id="Phobius"/>
    </source>
</evidence>
<evidence type="ECO:0000256" key="8">
    <source>
        <dbReference type="RuleBase" id="RU003983"/>
    </source>
</evidence>
<feature type="active site" evidence="6">
    <location>
        <position position="248"/>
    </location>
</feature>
<dbReference type="Pfam" id="PF16491">
    <property type="entry name" value="Peptidase_M48_N"/>
    <property type="match status" value="1"/>
</dbReference>
<dbReference type="EMBL" id="BIFT01000001">
    <property type="protein sequence ID" value="GCE25981.1"/>
    <property type="molecule type" value="Genomic_DNA"/>
</dbReference>
<protein>
    <submittedName>
        <fullName evidence="12">Peptidase</fullName>
    </submittedName>
</protein>
<organism evidence="12 13">
    <name type="scientific">Dictyobacter alpinus</name>
    <dbReference type="NCBI Taxonomy" id="2014873"/>
    <lineage>
        <taxon>Bacteria</taxon>
        <taxon>Bacillati</taxon>
        <taxon>Chloroflexota</taxon>
        <taxon>Ktedonobacteria</taxon>
        <taxon>Ktedonobacterales</taxon>
        <taxon>Dictyobacteraceae</taxon>
        <taxon>Dictyobacter</taxon>
    </lineage>
</organism>
<feature type="active site" description="Proton donor" evidence="6">
    <location>
        <position position="328"/>
    </location>
</feature>
<gene>
    <name evidence="12" type="ORF">KDA_14650</name>
</gene>
<feature type="transmembrane region" description="Helical" evidence="9">
    <location>
        <begin position="116"/>
        <end position="138"/>
    </location>
</feature>
<dbReference type="Proteomes" id="UP000287171">
    <property type="component" value="Unassembled WGS sequence"/>
</dbReference>